<gene>
    <name evidence="1" type="ORF">OCBIM_22014184mg</name>
</gene>
<protein>
    <submittedName>
        <fullName evidence="1">Uncharacterized protein</fullName>
    </submittedName>
</protein>
<proteinExistence type="predicted"/>
<organism evidence="1">
    <name type="scientific">Octopus bimaculoides</name>
    <name type="common">California two-spotted octopus</name>
    <dbReference type="NCBI Taxonomy" id="37653"/>
    <lineage>
        <taxon>Eukaryota</taxon>
        <taxon>Metazoa</taxon>
        <taxon>Spiralia</taxon>
        <taxon>Lophotrochozoa</taxon>
        <taxon>Mollusca</taxon>
        <taxon>Cephalopoda</taxon>
        <taxon>Coleoidea</taxon>
        <taxon>Octopodiformes</taxon>
        <taxon>Octopoda</taxon>
        <taxon>Incirrata</taxon>
        <taxon>Octopodidae</taxon>
        <taxon>Octopus</taxon>
    </lineage>
</organism>
<sequence>MTVSVKYVEYSFEIHYIHGKTKKRKKRIILTDFKILQHIFLYQKCIKKIM</sequence>
<dbReference type="EMBL" id="KQ418098">
    <property type="protein sequence ID" value="KOF88834.1"/>
    <property type="molecule type" value="Genomic_DNA"/>
</dbReference>
<reference evidence="1" key="1">
    <citation type="submission" date="2015-07" db="EMBL/GenBank/DDBJ databases">
        <title>MeaNS - Measles Nucleotide Surveillance Program.</title>
        <authorList>
            <person name="Tran T."/>
            <person name="Druce J."/>
        </authorList>
    </citation>
    <scope>NUCLEOTIDE SEQUENCE</scope>
    <source>
        <strain evidence="1">UCB-OBI-ISO-001</strain>
        <tissue evidence="1">Gonad</tissue>
    </source>
</reference>
<dbReference type="AlphaFoldDB" id="A0A0L8HIA1"/>
<name>A0A0L8HIA1_OCTBM</name>
<evidence type="ECO:0000313" key="1">
    <source>
        <dbReference type="EMBL" id="KOF88834.1"/>
    </source>
</evidence>
<accession>A0A0L8HIA1</accession>